<protein>
    <recommendedName>
        <fullName evidence="3">Retrotransposon gag domain-containing protein</fullName>
    </recommendedName>
</protein>
<gene>
    <name evidence="1" type="ORF">RCL2_003034000</name>
</gene>
<organism evidence="1 2">
    <name type="scientific">Rhizophagus clarus</name>
    <dbReference type="NCBI Taxonomy" id="94130"/>
    <lineage>
        <taxon>Eukaryota</taxon>
        <taxon>Fungi</taxon>
        <taxon>Fungi incertae sedis</taxon>
        <taxon>Mucoromycota</taxon>
        <taxon>Glomeromycotina</taxon>
        <taxon>Glomeromycetes</taxon>
        <taxon>Glomerales</taxon>
        <taxon>Glomeraceae</taxon>
        <taxon>Rhizophagus</taxon>
    </lineage>
</organism>
<sequence length="88" mass="10052">MPIKHCQITTRIESLHGPTTELEQRRQQPGKDVNTYAAALQELYRRVETNAFAYLEAIKAQKFVNGLLPDLYVTVKPHNDQTWNGAVD</sequence>
<comment type="caution">
    <text evidence="1">The sequence shown here is derived from an EMBL/GenBank/DDBJ whole genome shotgun (WGS) entry which is preliminary data.</text>
</comment>
<proteinExistence type="predicted"/>
<name>A0A8H3MAZ6_9GLOM</name>
<evidence type="ECO:0000313" key="2">
    <source>
        <dbReference type="Proteomes" id="UP000615446"/>
    </source>
</evidence>
<evidence type="ECO:0000313" key="1">
    <source>
        <dbReference type="EMBL" id="GET04038.1"/>
    </source>
</evidence>
<dbReference type="AlphaFoldDB" id="A0A8H3MAZ6"/>
<dbReference type="Proteomes" id="UP000615446">
    <property type="component" value="Unassembled WGS sequence"/>
</dbReference>
<reference evidence="1" key="1">
    <citation type="submission" date="2019-10" db="EMBL/GenBank/DDBJ databases">
        <title>Conservation and host-specific expression of non-tandemly repeated heterogenous ribosome RNA gene in arbuscular mycorrhizal fungi.</title>
        <authorList>
            <person name="Maeda T."/>
            <person name="Kobayashi Y."/>
            <person name="Nakagawa T."/>
            <person name="Ezawa T."/>
            <person name="Yamaguchi K."/>
            <person name="Bino T."/>
            <person name="Nishimoto Y."/>
            <person name="Shigenobu S."/>
            <person name="Kawaguchi M."/>
        </authorList>
    </citation>
    <scope>NUCLEOTIDE SEQUENCE</scope>
    <source>
        <strain evidence="1">HR1</strain>
    </source>
</reference>
<evidence type="ECO:0008006" key="3">
    <source>
        <dbReference type="Google" id="ProtNLM"/>
    </source>
</evidence>
<dbReference type="OrthoDB" id="10401716at2759"/>
<dbReference type="EMBL" id="BLAL01000338">
    <property type="protein sequence ID" value="GET04038.1"/>
    <property type="molecule type" value="Genomic_DNA"/>
</dbReference>
<accession>A0A8H3MAZ6</accession>